<accession>A0ABX5SAH7</accession>
<keyword evidence="3 5" id="KW-1133">Transmembrane helix</keyword>
<dbReference type="Gene3D" id="1.20.120.550">
    <property type="entry name" value="Membrane associated eicosanoid/glutathione metabolism-like domain"/>
    <property type="match status" value="1"/>
</dbReference>
<protein>
    <recommendedName>
        <fullName evidence="8">MAPEG family protein</fullName>
    </recommendedName>
</protein>
<dbReference type="SUPFAM" id="SSF161084">
    <property type="entry name" value="MAPEG domain-like"/>
    <property type="match status" value="1"/>
</dbReference>
<keyword evidence="4 5" id="KW-0472">Membrane</keyword>
<dbReference type="PANTHER" id="PTHR35371:SF1">
    <property type="entry name" value="BLR7753 PROTEIN"/>
    <property type="match status" value="1"/>
</dbReference>
<evidence type="ECO:0008006" key="8">
    <source>
        <dbReference type="Google" id="ProtNLM"/>
    </source>
</evidence>
<dbReference type="PANTHER" id="PTHR35371">
    <property type="entry name" value="INNER MEMBRANE PROTEIN"/>
    <property type="match status" value="1"/>
</dbReference>
<dbReference type="Pfam" id="PF01124">
    <property type="entry name" value="MAPEG"/>
    <property type="match status" value="1"/>
</dbReference>
<sequence>MTLLGWTLVLAIVQIFLHSTLRTKETGAAYNAGARDGGAPPPGKVTARLERAKQNLFETLPLFAAAVLAAHVGGAEGTLTLWGCWLYLVARIVYVPLYALGIPYVRSLVWLVSLAGLVMVLYALLSNY</sequence>
<feature type="transmembrane region" description="Helical" evidence="5">
    <location>
        <begin position="56"/>
        <end position="73"/>
    </location>
</feature>
<organism evidence="6 7">
    <name type="scientific">Pseudoduganella plicata</name>
    <dbReference type="NCBI Taxonomy" id="321984"/>
    <lineage>
        <taxon>Bacteria</taxon>
        <taxon>Pseudomonadati</taxon>
        <taxon>Pseudomonadota</taxon>
        <taxon>Betaproteobacteria</taxon>
        <taxon>Burkholderiales</taxon>
        <taxon>Oxalobacteraceae</taxon>
        <taxon>Telluria group</taxon>
        <taxon>Pseudoduganella</taxon>
    </lineage>
</organism>
<reference evidence="6 7" key="1">
    <citation type="submission" date="2019-03" db="EMBL/GenBank/DDBJ databases">
        <title>Draft Genome Sequences of Six Type Strains of the Genus Massilia.</title>
        <authorList>
            <person name="Miess H."/>
            <person name="Frediansyhah A."/>
            <person name="Gross H."/>
        </authorList>
    </citation>
    <scope>NUCLEOTIDE SEQUENCE [LARGE SCALE GENOMIC DNA]</scope>
    <source>
        <strain evidence="6 7">DSM 17505</strain>
    </source>
</reference>
<comment type="subcellular location">
    <subcellularLocation>
        <location evidence="1">Membrane</location>
    </subcellularLocation>
</comment>
<gene>
    <name evidence="6" type="ORF">E1742_09060</name>
</gene>
<keyword evidence="7" id="KW-1185">Reference proteome</keyword>
<evidence type="ECO:0000256" key="4">
    <source>
        <dbReference type="ARBA" id="ARBA00023136"/>
    </source>
</evidence>
<feature type="transmembrane region" description="Helical" evidence="5">
    <location>
        <begin position="79"/>
        <end position="100"/>
    </location>
</feature>
<name>A0ABX5SAH7_9BURK</name>
<evidence type="ECO:0000256" key="1">
    <source>
        <dbReference type="ARBA" id="ARBA00004370"/>
    </source>
</evidence>
<evidence type="ECO:0000256" key="5">
    <source>
        <dbReference type="SAM" id="Phobius"/>
    </source>
</evidence>
<proteinExistence type="predicted"/>
<evidence type="ECO:0000256" key="2">
    <source>
        <dbReference type="ARBA" id="ARBA00022692"/>
    </source>
</evidence>
<evidence type="ECO:0000313" key="7">
    <source>
        <dbReference type="Proteomes" id="UP000294359"/>
    </source>
</evidence>
<evidence type="ECO:0000256" key="3">
    <source>
        <dbReference type="ARBA" id="ARBA00022989"/>
    </source>
</evidence>
<evidence type="ECO:0000313" key="6">
    <source>
        <dbReference type="EMBL" id="QBQ36289.1"/>
    </source>
</evidence>
<dbReference type="EMBL" id="CP038026">
    <property type="protein sequence ID" value="QBQ36289.1"/>
    <property type="molecule type" value="Genomic_DNA"/>
</dbReference>
<dbReference type="Proteomes" id="UP000294359">
    <property type="component" value="Chromosome"/>
</dbReference>
<feature type="transmembrane region" description="Helical" evidence="5">
    <location>
        <begin position="107"/>
        <end position="125"/>
    </location>
</feature>
<dbReference type="InterPro" id="IPR001129">
    <property type="entry name" value="Membr-assoc_MAPEG"/>
</dbReference>
<dbReference type="InterPro" id="IPR023352">
    <property type="entry name" value="MAPEG-like_dom_sf"/>
</dbReference>
<keyword evidence="2 5" id="KW-0812">Transmembrane</keyword>